<comment type="caution">
    <text evidence="2">The sequence shown here is derived from an EMBL/GenBank/DDBJ whole genome shotgun (WGS) entry which is preliminary data.</text>
</comment>
<name>A0A8H5EE40_FUSOX</name>
<keyword evidence="1" id="KW-0732">Signal</keyword>
<protein>
    <submittedName>
        <fullName evidence="2">Uncharacterized protein</fullName>
    </submittedName>
</protein>
<feature type="signal peptide" evidence="1">
    <location>
        <begin position="1"/>
        <end position="18"/>
    </location>
</feature>
<sequence>MFDMKCLMITALACGSFAAGKPHCAKQAPDVLLDGIKALGGSDRLKNVSAVTYIGNTAYRTRTLMEAYSMKGVDNMISPAGSQNISFSYDQPHIKQRIDRFHESGEMFLLARPALDPFKYSLAVQGGEKGYAAVVDGTINLFVSNSPPQGYIDSLLAA</sequence>
<evidence type="ECO:0000256" key="1">
    <source>
        <dbReference type="SAM" id="SignalP"/>
    </source>
</evidence>
<proteinExistence type="predicted"/>
<evidence type="ECO:0000313" key="2">
    <source>
        <dbReference type="EMBL" id="KAF5257405.1"/>
    </source>
</evidence>
<evidence type="ECO:0000313" key="3">
    <source>
        <dbReference type="Proteomes" id="UP000558688"/>
    </source>
</evidence>
<dbReference type="EMBL" id="JAAFOW010002314">
    <property type="protein sequence ID" value="KAF5257405.1"/>
    <property type="molecule type" value="Genomic_DNA"/>
</dbReference>
<dbReference type="Proteomes" id="UP000558688">
    <property type="component" value="Unassembled WGS sequence"/>
</dbReference>
<accession>A0A8H5EE40</accession>
<dbReference type="AlphaFoldDB" id="A0A8H5EE40"/>
<gene>
    <name evidence="2" type="ORF">FOXYS1_12070</name>
</gene>
<feature type="chain" id="PRO_5034031227" evidence="1">
    <location>
        <begin position="19"/>
        <end position="158"/>
    </location>
</feature>
<organism evidence="2 3">
    <name type="scientific">Fusarium oxysporum</name>
    <name type="common">Fusarium vascular wilt</name>
    <dbReference type="NCBI Taxonomy" id="5507"/>
    <lineage>
        <taxon>Eukaryota</taxon>
        <taxon>Fungi</taxon>
        <taxon>Dikarya</taxon>
        <taxon>Ascomycota</taxon>
        <taxon>Pezizomycotina</taxon>
        <taxon>Sordariomycetes</taxon>
        <taxon>Hypocreomycetidae</taxon>
        <taxon>Hypocreales</taxon>
        <taxon>Nectriaceae</taxon>
        <taxon>Fusarium</taxon>
        <taxon>Fusarium oxysporum species complex</taxon>
    </lineage>
</organism>
<reference evidence="2" key="1">
    <citation type="submission" date="2020-02" db="EMBL/GenBank/DDBJ databases">
        <title>Identification and distribution of gene clusters putatively required for synthesis of sphingolipid metabolism inhibitors in phylogenetically diverse species of the filamentous fungus Fusarium.</title>
        <authorList>
            <person name="Kim H.-S."/>
            <person name="Busman M."/>
            <person name="Brown D.W."/>
            <person name="Divon H."/>
            <person name="Uhlig S."/>
            <person name="Proctor R.H."/>
        </authorList>
    </citation>
    <scope>NUCLEOTIDE SEQUENCE [LARGE SCALE GENOMIC DNA]</scope>
    <source>
        <strain evidence="2">NRRL 39464</strain>
    </source>
</reference>